<keyword evidence="2" id="KW-0732">Signal</keyword>
<dbReference type="Proteomes" id="UP000245910">
    <property type="component" value="Chromosome I"/>
</dbReference>
<feature type="compositionally biased region" description="Basic and acidic residues" evidence="1">
    <location>
        <begin position="111"/>
        <end position="125"/>
    </location>
</feature>
<evidence type="ECO:0000256" key="1">
    <source>
        <dbReference type="SAM" id="MobiDB-lite"/>
    </source>
</evidence>
<feature type="region of interest" description="Disordered" evidence="1">
    <location>
        <begin position="104"/>
        <end position="131"/>
    </location>
</feature>
<dbReference type="GeneID" id="37255246"/>
<feature type="compositionally biased region" description="Basic and acidic residues" evidence="1">
    <location>
        <begin position="172"/>
        <end position="193"/>
    </location>
</feature>
<protein>
    <submittedName>
        <fullName evidence="3">Uncharacterized protein</fullName>
    </submittedName>
</protein>
<name>A0A2L2T870_9HYPO</name>
<dbReference type="AlphaFoldDB" id="A0A2L2T870"/>
<evidence type="ECO:0000256" key="2">
    <source>
        <dbReference type="SAM" id="SignalP"/>
    </source>
</evidence>
<dbReference type="OrthoDB" id="5093705at2759"/>
<dbReference type="KEGG" id="fvn:FVRRES_03606"/>
<evidence type="ECO:0000313" key="4">
    <source>
        <dbReference type="Proteomes" id="UP000245910"/>
    </source>
</evidence>
<dbReference type="RefSeq" id="XP_025590810.1">
    <property type="nucleotide sequence ID" value="XM_025731824.2"/>
</dbReference>
<reference evidence="4" key="1">
    <citation type="submission" date="2014-10" db="EMBL/GenBank/DDBJ databases">
        <authorList>
            <person name="King R."/>
        </authorList>
    </citation>
    <scope>NUCLEOTIDE SEQUENCE [LARGE SCALE GENOMIC DNA]</scope>
    <source>
        <strain evidence="4">A3/5</strain>
    </source>
</reference>
<feature type="chain" id="PRO_5015174299" evidence="2">
    <location>
        <begin position="27"/>
        <end position="193"/>
    </location>
</feature>
<proteinExistence type="predicted"/>
<feature type="region of interest" description="Disordered" evidence="1">
    <location>
        <begin position="154"/>
        <end position="193"/>
    </location>
</feature>
<evidence type="ECO:0000313" key="3">
    <source>
        <dbReference type="EMBL" id="CEI67094.1"/>
    </source>
</evidence>
<feature type="signal peptide" evidence="2">
    <location>
        <begin position="1"/>
        <end position="26"/>
    </location>
</feature>
<dbReference type="EMBL" id="LN649229">
    <property type="protein sequence ID" value="CEI67094.1"/>
    <property type="molecule type" value="Genomic_DNA"/>
</dbReference>
<keyword evidence="4" id="KW-1185">Reference proteome</keyword>
<accession>A0A2L2T870</accession>
<organism evidence="3 4">
    <name type="scientific">Fusarium venenatum</name>
    <dbReference type="NCBI Taxonomy" id="56646"/>
    <lineage>
        <taxon>Eukaryota</taxon>
        <taxon>Fungi</taxon>
        <taxon>Dikarya</taxon>
        <taxon>Ascomycota</taxon>
        <taxon>Pezizomycotina</taxon>
        <taxon>Sordariomycetes</taxon>
        <taxon>Hypocreomycetidae</taxon>
        <taxon>Hypocreales</taxon>
        <taxon>Nectriaceae</taxon>
        <taxon>Fusarium</taxon>
    </lineage>
</organism>
<sequence length="193" mass="21750">MVAIHALKALALMVITLPFVIQAVPAIPIGKSKEVESETRIPATDYLLEPSIPRTDGINQIIDVMKKDKEEKPSVSREAIIASNLNYFPWGRVDLNSEEYHLLDDDDESRDSETKSGDKSKRSIDDGVMVDETASNGAYETVHHKILDTNETTIANEPRYNRMELYTQRPTLLREDKTHKDVPQTEKAGSKQD</sequence>